<evidence type="ECO:0008006" key="4">
    <source>
        <dbReference type="Google" id="ProtNLM"/>
    </source>
</evidence>
<organism evidence="2 3">
    <name type="scientific">Intestinirhabdus alba</name>
    <dbReference type="NCBI Taxonomy" id="2899544"/>
    <lineage>
        <taxon>Bacteria</taxon>
        <taxon>Pseudomonadati</taxon>
        <taxon>Pseudomonadota</taxon>
        <taxon>Gammaproteobacteria</taxon>
        <taxon>Enterobacterales</taxon>
        <taxon>Enterobacteriaceae</taxon>
        <taxon>Intestinirhabdus</taxon>
    </lineage>
</organism>
<proteinExistence type="predicted"/>
<keyword evidence="1" id="KW-1133">Transmembrane helix</keyword>
<dbReference type="AlphaFoldDB" id="A0A6L6IRS9"/>
<comment type="caution">
    <text evidence="2">The sequence shown here is derived from an EMBL/GenBank/DDBJ whole genome shotgun (WGS) entry which is preliminary data.</text>
</comment>
<keyword evidence="3" id="KW-1185">Reference proteome</keyword>
<evidence type="ECO:0000313" key="3">
    <source>
        <dbReference type="Proteomes" id="UP000477739"/>
    </source>
</evidence>
<dbReference type="Proteomes" id="UP000477739">
    <property type="component" value="Unassembled WGS sequence"/>
</dbReference>
<evidence type="ECO:0000256" key="1">
    <source>
        <dbReference type="SAM" id="Phobius"/>
    </source>
</evidence>
<evidence type="ECO:0000313" key="2">
    <source>
        <dbReference type="EMBL" id="MTH48935.1"/>
    </source>
</evidence>
<dbReference type="EMBL" id="WMJZ01000089">
    <property type="protein sequence ID" value="MTH48935.1"/>
    <property type="molecule type" value="Genomic_DNA"/>
</dbReference>
<feature type="transmembrane region" description="Helical" evidence="1">
    <location>
        <begin position="53"/>
        <end position="75"/>
    </location>
</feature>
<sequence length="407" mass="45321">MPVNLSAIPEIARRRQPPLLKRWLVALCIFIACSGLFTYWLCSVQSVDQDIIFWHLFLTLPLMSWSLLFSFRWLFYLASESVADGWDRERERDIQAQIRRGQRYLLLKGVSVRLPHIVTSASLSRQFILPQGIALPAVADEHARSVSYQASFPDPEGTFSERVIKMLITLLEDRALKAVLAQHSTSEPLTVVIQAGSDDALRCIEHKNIQLAISSYLPVSSRIEISPDFNFSHIDRWLDDPGAMSALLILSVNLHTKISNGEGEAAVALLFYRGSAAEHASASIARLHRPEQSKDSASFNTSANQALQWGKTHAEEITSLWVAGMGMEHKARMLLTQNNLIFPGINENSQFIDIDIKTGRTGATSPWLAVALASDNAKQTSSPQLIVSQAEKDLANWWVIVQPVPDA</sequence>
<name>A0A6L6IRS9_9ENTR</name>
<reference evidence="2 3" key="1">
    <citation type="submission" date="2019-11" db="EMBL/GenBank/DDBJ databases">
        <title>Escherichia alba sp. nov. isolated from the gut of plastic-eating superworms Zophobas atratus.</title>
        <authorList>
            <person name="Yang Y."/>
        </authorList>
    </citation>
    <scope>NUCLEOTIDE SEQUENCE [LARGE SCALE GENOMIC DNA]</scope>
    <source>
        <strain evidence="3">BIT-B35</strain>
    </source>
</reference>
<gene>
    <name evidence="2" type="ORF">GJV78_22485</name>
</gene>
<keyword evidence="1" id="KW-0472">Membrane</keyword>
<keyword evidence="1" id="KW-0812">Transmembrane</keyword>
<dbReference type="RefSeq" id="WP_155110280.1">
    <property type="nucleotide sequence ID" value="NZ_WMJZ01000089.1"/>
</dbReference>
<accession>A0A6L6IRS9</accession>
<feature type="transmembrane region" description="Helical" evidence="1">
    <location>
        <begin position="23"/>
        <end position="41"/>
    </location>
</feature>
<protein>
    <recommendedName>
        <fullName evidence="4">Type VI secretion protein</fullName>
    </recommendedName>
</protein>
<dbReference type="OrthoDB" id="8964452at2"/>